<dbReference type="GO" id="GO:0016874">
    <property type="term" value="F:ligase activity"/>
    <property type="evidence" value="ECO:0007669"/>
    <property type="project" value="UniProtKB-KW"/>
</dbReference>
<dbReference type="RefSeq" id="WP_394386488.1">
    <property type="nucleotide sequence ID" value="NZ_JBIGIB010000005.1"/>
</dbReference>
<dbReference type="EMBL" id="JBIGIB010000005">
    <property type="protein sequence ID" value="MFG6468367.1"/>
    <property type="molecule type" value="Genomic_DNA"/>
</dbReference>
<dbReference type="PROSITE" id="PS51192">
    <property type="entry name" value="HELICASE_ATP_BIND_1"/>
    <property type="match status" value="1"/>
</dbReference>
<evidence type="ECO:0000256" key="7">
    <source>
        <dbReference type="ARBA" id="ARBA00023204"/>
    </source>
</evidence>
<dbReference type="InterPro" id="IPR013701">
    <property type="entry name" value="Lhr-like_DEAD/DEAH_assoc"/>
</dbReference>
<keyword evidence="13" id="KW-0436">Ligase</keyword>
<proteinExistence type="inferred from homology"/>
<keyword evidence="4" id="KW-0347">Helicase</keyword>
<dbReference type="Pfam" id="PF00270">
    <property type="entry name" value="DEAD"/>
    <property type="match status" value="1"/>
</dbReference>
<evidence type="ECO:0000256" key="5">
    <source>
        <dbReference type="ARBA" id="ARBA00022840"/>
    </source>
</evidence>
<evidence type="ECO:0000256" key="4">
    <source>
        <dbReference type="ARBA" id="ARBA00022806"/>
    </source>
</evidence>
<dbReference type="InterPro" id="IPR052511">
    <property type="entry name" value="ATP-dep_Helicase"/>
</dbReference>
<dbReference type="SMART" id="SM00490">
    <property type="entry name" value="HELICc"/>
    <property type="match status" value="1"/>
</dbReference>
<dbReference type="SUPFAM" id="SSF52540">
    <property type="entry name" value="P-loop containing nucleoside triphosphate hydrolases"/>
    <property type="match status" value="1"/>
</dbReference>
<dbReference type="InterPro" id="IPR011545">
    <property type="entry name" value="DEAD/DEAH_box_helicase_dom"/>
</dbReference>
<reference evidence="13 14" key="1">
    <citation type="submission" date="2024-08" db="EMBL/GenBank/DDBJ databases">
        <authorList>
            <person name="Lu H."/>
        </authorList>
    </citation>
    <scope>NUCLEOTIDE SEQUENCE [LARGE SCALE GENOMIC DNA]</scope>
    <source>
        <strain evidence="13 14">BYS87W</strain>
    </source>
</reference>
<evidence type="ECO:0000256" key="6">
    <source>
        <dbReference type="ARBA" id="ARBA00023125"/>
    </source>
</evidence>
<dbReference type="Pfam" id="PF08494">
    <property type="entry name" value="DEAD_assoc"/>
    <property type="match status" value="1"/>
</dbReference>
<keyword evidence="2" id="KW-0227">DNA damage</keyword>
<dbReference type="Gene3D" id="3.40.50.300">
    <property type="entry name" value="P-loop containing nucleotide triphosphate hydrolases"/>
    <property type="match status" value="2"/>
</dbReference>
<keyword evidence="1" id="KW-0547">Nucleotide-binding</keyword>
<evidence type="ECO:0000259" key="11">
    <source>
        <dbReference type="PROSITE" id="PS51192"/>
    </source>
</evidence>
<dbReference type="PANTHER" id="PTHR47962:SF3">
    <property type="entry name" value="LARGE ATP-DEPENDENT HELICASE-RELATED PROTEIN"/>
    <property type="match status" value="1"/>
</dbReference>
<evidence type="ECO:0000256" key="10">
    <source>
        <dbReference type="SAM" id="MobiDB-lite"/>
    </source>
</evidence>
<feature type="domain" description="Helicase ATP-binding" evidence="11">
    <location>
        <begin position="46"/>
        <end position="223"/>
    </location>
</feature>
<dbReference type="Pfam" id="PF00271">
    <property type="entry name" value="Helicase_C"/>
    <property type="match status" value="1"/>
</dbReference>
<evidence type="ECO:0000256" key="9">
    <source>
        <dbReference type="ARBA" id="ARBA00093467"/>
    </source>
</evidence>
<name>A0ABW7H2A4_9BURK</name>
<sequence>MTTKIATKTATTKATKTAPPTATTAATTDWLAARGWKAFPFQRQVWRDIAAGRSGLLHATTGSGKTLAVWLGALQALSATEAPLTVLWVTPMRALSQDTLRALQDAAAVLAPHWSLAARTGDTSSGERAAQQRRWPTALVTTPESLSLMLARADAPEVMHRVRLVVVDEWHELLGSKRGVQLQLALARLRHWNPGLMTWGLSATLANLEEAADTLAPGAVLVRGAQDKAIDIDTLLPARIERFAWSGHMGLSLLPAVIERIASAASSLVFTNTRSQCERWFQALLDARPDWAGLVALHHGSLDAEARTWVEAAMKSGQLKCVVCTASLDLGVDFLPVEQVLQIGSAKGVARLLQRAGRSGHAPGRRSRVTLVPTHSLEILEASALRAAAQAGQIEPRRAPEAPLDVLVQHLVTVALGGGFRPDELRAEVRSAPSYRALSDDAWQWALAFVRHGGESLRSYPDFQRVVPDESGVWRVPDARLARRHRSNIGTIVSDAAMSVQFLTGGRIATVEEGFIARLRPGDVFLLGGRSLALVRVEGLTAYVRTAPPGKALLPRWDGGQFPISDTLAGAMLARFDEAGQGRLADREMRFIEPLLALQATWSALPGTERLVAEVMTSPEGHHLFLFPFAGRTVHLGLAALLAWRVGRDTPATFSMAITDYGLELLSATPIDWAARLSALLAPVDRDTLREEVQASLNASELARRRFREIARIAGLIFQSHPGEARSQRQLQASASLYFDVFQQHDPGNRLLQQAQQELLSAELDVDALGAALTRMARQTLDLQHPARPTPLAFPLLVERLRERASTESLAQRLARMLAELESAAGGQAVADVSARLAFSQGDSKPAPRRTRRSRR</sequence>
<keyword evidence="7" id="KW-0234">DNA repair</keyword>
<dbReference type="InterPro" id="IPR045628">
    <property type="entry name" value="Lhr_WH_dom"/>
</dbReference>
<gene>
    <name evidence="13" type="ORF">ACG01O_17215</name>
</gene>
<keyword evidence="5" id="KW-0067">ATP-binding</keyword>
<feature type="region of interest" description="Disordered" evidence="10">
    <location>
        <begin position="1"/>
        <end position="22"/>
    </location>
</feature>
<dbReference type="InterPro" id="IPR001650">
    <property type="entry name" value="Helicase_C-like"/>
</dbReference>
<dbReference type="Pfam" id="PF19306">
    <property type="entry name" value="WHD_Lhr"/>
    <property type="match status" value="1"/>
</dbReference>
<feature type="compositionally biased region" description="Basic residues" evidence="10">
    <location>
        <begin position="847"/>
        <end position="856"/>
    </location>
</feature>
<feature type="domain" description="Helicase C-terminal" evidence="12">
    <location>
        <begin position="253"/>
        <end position="407"/>
    </location>
</feature>
<comment type="caution">
    <text evidence="13">The sequence shown here is derived from an EMBL/GenBank/DDBJ whole genome shotgun (WGS) entry which is preliminary data.</text>
</comment>
<dbReference type="CDD" id="cd18796">
    <property type="entry name" value="SF2_C_LHR"/>
    <property type="match status" value="1"/>
</dbReference>
<evidence type="ECO:0000256" key="3">
    <source>
        <dbReference type="ARBA" id="ARBA00022801"/>
    </source>
</evidence>
<protein>
    <submittedName>
        <fullName evidence="13">Ligase-associated DNA damage response DEXH box helicase</fullName>
    </submittedName>
</protein>
<dbReference type="Proteomes" id="UP001606303">
    <property type="component" value="Unassembled WGS sequence"/>
</dbReference>
<dbReference type="InterPro" id="IPR027417">
    <property type="entry name" value="P-loop_NTPase"/>
</dbReference>
<keyword evidence="6" id="KW-0238">DNA-binding</keyword>
<comment type="similarity">
    <text evidence="9">Belongs to the Lhr helicase family. Lhr-Core subfamily.</text>
</comment>
<evidence type="ECO:0000256" key="2">
    <source>
        <dbReference type="ARBA" id="ARBA00022763"/>
    </source>
</evidence>
<evidence type="ECO:0000313" key="13">
    <source>
        <dbReference type="EMBL" id="MFG6468367.1"/>
    </source>
</evidence>
<evidence type="ECO:0000259" key="12">
    <source>
        <dbReference type="PROSITE" id="PS51194"/>
    </source>
</evidence>
<evidence type="ECO:0000256" key="1">
    <source>
        <dbReference type="ARBA" id="ARBA00022741"/>
    </source>
</evidence>
<evidence type="ECO:0000256" key="8">
    <source>
        <dbReference type="ARBA" id="ARBA00023235"/>
    </source>
</evidence>
<dbReference type="PIRSF" id="PIRSF037307">
    <property type="entry name" value="Lhr-like_helic_prd"/>
    <property type="match status" value="1"/>
</dbReference>
<evidence type="ECO:0000313" key="14">
    <source>
        <dbReference type="Proteomes" id="UP001606303"/>
    </source>
</evidence>
<dbReference type="InterPro" id="IPR026362">
    <property type="entry name" value="DEXH_lig_assoc"/>
</dbReference>
<keyword evidence="3" id="KW-0378">Hydrolase</keyword>
<keyword evidence="8" id="KW-0413">Isomerase</keyword>
<dbReference type="PANTHER" id="PTHR47962">
    <property type="entry name" value="ATP-DEPENDENT HELICASE LHR-RELATED-RELATED"/>
    <property type="match status" value="1"/>
</dbReference>
<organism evidence="13 14">
    <name type="scientific">Pelomonas baiyunensis</name>
    <dbReference type="NCBI Taxonomy" id="3299026"/>
    <lineage>
        <taxon>Bacteria</taxon>
        <taxon>Pseudomonadati</taxon>
        <taxon>Pseudomonadota</taxon>
        <taxon>Betaproteobacteria</taxon>
        <taxon>Burkholderiales</taxon>
        <taxon>Sphaerotilaceae</taxon>
        <taxon>Roseateles</taxon>
    </lineage>
</organism>
<accession>A0ABW7H2A4</accession>
<dbReference type="NCBIfam" id="TIGR04121">
    <property type="entry name" value="DEXH_lig_assoc"/>
    <property type="match status" value="1"/>
</dbReference>
<dbReference type="InterPro" id="IPR014001">
    <property type="entry name" value="Helicase_ATP-bd"/>
</dbReference>
<dbReference type="InterPro" id="IPR017170">
    <property type="entry name" value="Lhr-like"/>
</dbReference>
<keyword evidence="14" id="KW-1185">Reference proteome</keyword>
<dbReference type="PROSITE" id="PS51194">
    <property type="entry name" value="HELICASE_CTER"/>
    <property type="match status" value="1"/>
</dbReference>
<feature type="region of interest" description="Disordered" evidence="10">
    <location>
        <begin position="836"/>
        <end position="856"/>
    </location>
</feature>
<dbReference type="SMART" id="SM00487">
    <property type="entry name" value="DEXDc"/>
    <property type="match status" value="1"/>
</dbReference>